<name>A0A7X9S0D4_9BACT</name>
<dbReference type="RefSeq" id="WP_169660287.1">
    <property type="nucleotide sequence ID" value="NZ_JABANE010000133.1"/>
</dbReference>
<protein>
    <recommendedName>
        <fullName evidence="4">Outer membrane protein beta-barrel domain-containing protein</fullName>
    </recommendedName>
</protein>
<dbReference type="EMBL" id="JABANE010000133">
    <property type="protein sequence ID" value="NME72093.1"/>
    <property type="molecule type" value="Genomic_DNA"/>
</dbReference>
<sequence>MKNLVIIILVVMSSTTLFAQEKQKEVGAVFNDFNSFGITYRTGNTNGMWRFTSLAALSSSNNMKADSASRDGSDLLVSLAIGREFRKSIGSQLEFRYGLDVRYAYKSSEFKSQGYNYSWSYDNNGQLNSPTVVESRSENMEVTNSVGVQLVLGINYVVKEKLVFGLEINPAFMFTSGERTEKAYSSENEIQDYLNVNTYNANYKQTYDISRYDWGFNSGIGQVSILYRF</sequence>
<dbReference type="AlphaFoldDB" id="A0A7X9S0D4"/>
<keyword evidence="3" id="KW-1185">Reference proteome</keyword>
<evidence type="ECO:0000256" key="1">
    <source>
        <dbReference type="SAM" id="SignalP"/>
    </source>
</evidence>
<organism evidence="2 3">
    <name type="scientific">Flammeovirga aprica JL-4</name>
    <dbReference type="NCBI Taxonomy" id="694437"/>
    <lineage>
        <taxon>Bacteria</taxon>
        <taxon>Pseudomonadati</taxon>
        <taxon>Bacteroidota</taxon>
        <taxon>Cytophagia</taxon>
        <taxon>Cytophagales</taxon>
        <taxon>Flammeovirgaceae</taxon>
        <taxon>Flammeovirga</taxon>
    </lineage>
</organism>
<reference evidence="2 3" key="1">
    <citation type="submission" date="2020-04" db="EMBL/GenBank/DDBJ databases">
        <title>Flammeovirga sp. SR4, a novel species isolated from seawater.</title>
        <authorList>
            <person name="Wang X."/>
        </authorList>
    </citation>
    <scope>NUCLEOTIDE SEQUENCE [LARGE SCALE GENOMIC DNA]</scope>
    <source>
        <strain evidence="2 3">ATCC 23126</strain>
    </source>
</reference>
<proteinExistence type="predicted"/>
<keyword evidence="1" id="KW-0732">Signal</keyword>
<evidence type="ECO:0000313" key="2">
    <source>
        <dbReference type="EMBL" id="NME72093.1"/>
    </source>
</evidence>
<dbReference type="Proteomes" id="UP000576082">
    <property type="component" value="Unassembled WGS sequence"/>
</dbReference>
<evidence type="ECO:0008006" key="4">
    <source>
        <dbReference type="Google" id="ProtNLM"/>
    </source>
</evidence>
<feature type="signal peptide" evidence="1">
    <location>
        <begin position="1"/>
        <end position="19"/>
    </location>
</feature>
<accession>A0A7X9S0D4</accession>
<feature type="chain" id="PRO_5031235002" description="Outer membrane protein beta-barrel domain-containing protein" evidence="1">
    <location>
        <begin position="20"/>
        <end position="229"/>
    </location>
</feature>
<gene>
    <name evidence="2" type="ORF">HHU12_29290</name>
</gene>
<evidence type="ECO:0000313" key="3">
    <source>
        <dbReference type="Proteomes" id="UP000576082"/>
    </source>
</evidence>
<comment type="caution">
    <text evidence="2">The sequence shown here is derived from an EMBL/GenBank/DDBJ whole genome shotgun (WGS) entry which is preliminary data.</text>
</comment>